<proteinExistence type="predicted"/>
<accession>A0A1Y0CHH0</accession>
<geneLocation type="plasmid" evidence="2 3">
    <name>unnamed2</name>
</geneLocation>
<dbReference type="AlphaFoldDB" id="A0A1Y0CHH0"/>
<dbReference type="KEGG" id="mdx:BTO20_37795"/>
<sequence length="443" mass="48516">MSAPYSLTWEKPPADRGSSPQRPRRGTAYVHRKRARRVPRGVWLATSRSHSLDDLHDHARFAGNDVVEQPRWIKQLALALGAGAYAGIPVWKGAQHWSRIAVPVAYALWYKQIRPMMPSNGVSQRALVKVADARAGFADGVTGQHCRPKVSTLARITGLDERTVQRASLALRLLGCATEVMRGRLRTKQERLASWAMGDRSRGWASVWALHVPRPAVDNSRDERGLWKPVFLELSPHPRRGSISVEKVPFRRNSPTGSCPQPSPTDAEAGWRPPMNGGASRPAQKRQSSQGRRNAGVDEAGRLLAARWLADGQTPAWAGRHTPRGWARVLAGPAAHGWTPADLNMALHEWVHVGGNWCPATPYKPIGLLATVIAWHGDLADPPAAAERAREAAERAAERAALASERAANAAKDVVKASPAHRAAARQAFAEAERVRRRGRPVE</sequence>
<keyword evidence="3" id="KW-1185">Reference proteome</keyword>
<organism evidence="2 3">
    <name type="scientific">Mycobacterium dioxanotrophicus</name>
    <dbReference type="NCBI Taxonomy" id="482462"/>
    <lineage>
        <taxon>Bacteria</taxon>
        <taxon>Bacillati</taxon>
        <taxon>Actinomycetota</taxon>
        <taxon>Actinomycetes</taxon>
        <taxon>Mycobacteriales</taxon>
        <taxon>Mycobacteriaceae</taxon>
        <taxon>Mycobacterium</taxon>
    </lineage>
</organism>
<reference evidence="2 3" key="1">
    <citation type="submission" date="2017-04" db="EMBL/GenBank/DDBJ databases">
        <title>Whole Genome Sequence of 1,4-Dioxane Degrading Bacterium Mycobacterium dioxanotrophicus PH-06.</title>
        <authorList>
            <person name="He Y."/>
        </authorList>
    </citation>
    <scope>NUCLEOTIDE SEQUENCE [LARGE SCALE GENOMIC DNA]</scope>
    <source>
        <strain evidence="2 3">PH-06</strain>
        <plasmid evidence="2 3">unnamed2</plasmid>
    </source>
</reference>
<gene>
    <name evidence="2" type="ORF">BTO20_37795</name>
</gene>
<evidence type="ECO:0000313" key="3">
    <source>
        <dbReference type="Proteomes" id="UP000195331"/>
    </source>
</evidence>
<feature type="region of interest" description="Disordered" evidence="1">
    <location>
        <begin position="413"/>
        <end position="443"/>
    </location>
</feature>
<evidence type="ECO:0000256" key="1">
    <source>
        <dbReference type="SAM" id="MobiDB-lite"/>
    </source>
</evidence>
<feature type="region of interest" description="Disordered" evidence="1">
    <location>
        <begin position="243"/>
        <end position="296"/>
    </location>
</feature>
<protein>
    <submittedName>
        <fullName evidence="2">Repa</fullName>
    </submittedName>
</protein>
<feature type="compositionally biased region" description="Low complexity" evidence="1">
    <location>
        <begin position="420"/>
        <end position="430"/>
    </location>
</feature>
<dbReference type="EMBL" id="CP020811">
    <property type="protein sequence ID" value="ART74375.1"/>
    <property type="molecule type" value="Genomic_DNA"/>
</dbReference>
<evidence type="ECO:0000313" key="2">
    <source>
        <dbReference type="EMBL" id="ART74375.1"/>
    </source>
</evidence>
<dbReference type="Proteomes" id="UP000195331">
    <property type="component" value="Plasmid unnamed2"/>
</dbReference>
<name>A0A1Y0CHH0_9MYCO</name>
<feature type="region of interest" description="Disordered" evidence="1">
    <location>
        <begin position="1"/>
        <end position="28"/>
    </location>
</feature>
<keyword evidence="2" id="KW-0614">Plasmid</keyword>